<sequence>MFFCVFVFCHEYALFTGNLSSVML</sequence>
<accession>A0A2P2IY04</accession>
<dbReference type="EMBL" id="GGEC01005618">
    <property type="protein sequence ID" value="MBW86101.1"/>
    <property type="molecule type" value="Transcribed_RNA"/>
</dbReference>
<protein>
    <submittedName>
        <fullName evidence="1">Uncharacterized protein</fullName>
    </submittedName>
</protein>
<evidence type="ECO:0000313" key="1">
    <source>
        <dbReference type="EMBL" id="MBW86101.1"/>
    </source>
</evidence>
<proteinExistence type="predicted"/>
<name>A0A2P2IY04_RHIMU</name>
<dbReference type="AlphaFoldDB" id="A0A2P2IY04"/>
<organism evidence="1">
    <name type="scientific">Rhizophora mucronata</name>
    <name type="common">Asiatic mangrove</name>
    <dbReference type="NCBI Taxonomy" id="61149"/>
    <lineage>
        <taxon>Eukaryota</taxon>
        <taxon>Viridiplantae</taxon>
        <taxon>Streptophyta</taxon>
        <taxon>Embryophyta</taxon>
        <taxon>Tracheophyta</taxon>
        <taxon>Spermatophyta</taxon>
        <taxon>Magnoliopsida</taxon>
        <taxon>eudicotyledons</taxon>
        <taxon>Gunneridae</taxon>
        <taxon>Pentapetalae</taxon>
        <taxon>rosids</taxon>
        <taxon>fabids</taxon>
        <taxon>Malpighiales</taxon>
        <taxon>Rhizophoraceae</taxon>
        <taxon>Rhizophora</taxon>
    </lineage>
</organism>
<reference evidence="1" key="1">
    <citation type="submission" date="2018-02" db="EMBL/GenBank/DDBJ databases">
        <title>Rhizophora mucronata_Transcriptome.</title>
        <authorList>
            <person name="Meera S.P."/>
            <person name="Sreeshan A."/>
            <person name="Augustine A."/>
        </authorList>
    </citation>
    <scope>NUCLEOTIDE SEQUENCE</scope>
    <source>
        <tissue evidence="1">Leaf</tissue>
    </source>
</reference>